<protein>
    <submittedName>
        <fullName evidence="1">Uncharacterized protein</fullName>
    </submittedName>
</protein>
<comment type="caution">
    <text evidence="1">The sequence shown here is derived from an EMBL/GenBank/DDBJ whole genome shotgun (WGS) entry which is preliminary data.</text>
</comment>
<evidence type="ECO:0000313" key="1">
    <source>
        <dbReference type="EMBL" id="KAJ8624127.1"/>
    </source>
</evidence>
<reference evidence="1 2" key="1">
    <citation type="journal article" date="2022" name="Hortic Res">
        <title>A haplotype resolved chromosomal level avocado genome allows analysis of novel avocado genes.</title>
        <authorList>
            <person name="Nath O."/>
            <person name="Fletcher S.J."/>
            <person name="Hayward A."/>
            <person name="Shaw L.M."/>
            <person name="Masouleh A.K."/>
            <person name="Furtado A."/>
            <person name="Henry R.J."/>
            <person name="Mitter N."/>
        </authorList>
    </citation>
    <scope>NUCLEOTIDE SEQUENCE [LARGE SCALE GENOMIC DNA]</scope>
    <source>
        <strain evidence="2">cv. Hass</strain>
    </source>
</reference>
<keyword evidence="2" id="KW-1185">Reference proteome</keyword>
<dbReference type="Proteomes" id="UP001234297">
    <property type="component" value="Chromosome 11"/>
</dbReference>
<name>A0ACC2KST9_PERAE</name>
<gene>
    <name evidence="1" type="ORF">MRB53_032657</name>
</gene>
<proteinExistence type="predicted"/>
<accession>A0ACC2KST9</accession>
<organism evidence="1 2">
    <name type="scientific">Persea americana</name>
    <name type="common">Avocado</name>
    <dbReference type="NCBI Taxonomy" id="3435"/>
    <lineage>
        <taxon>Eukaryota</taxon>
        <taxon>Viridiplantae</taxon>
        <taxon>Streptophyta</taxon>
        <taxon>Embryophyta</taxon>
        <taxon>Tracheophyta</taxon>
        <taxon>Spermatophyta</taxon>
        <taxon>Magnoliopsida</taxon>
        <taxon>Magnoliidae</taxon>
        <taxon>Laurales</taxon>
        <taxon>Lauraceae</taxon>
        <taxon>Persea</taxon>
    </lineage>
</organism>
<evidence type="ECO:0000313" key="2">
    <source>
        <dbReference type="Proteomes" id="UP001234297"/>
    </source>
</evidence>
<dbReference type="EMBL" id="CM056819">
    <property type="protein sequence ID" value="KAJ8624127.1"/>
    <property type="molecule type" value="Genomic_DNA"/>
</dbReference>
<sequence>MDCTDIHRSSLMICVTTLLLSVVVAAGVIGDGIYLEWKVSLDSTIRPVNVDQPLRERCEKERERCSNDEVRVEKGRVAAVCRAFGDWVWASGTVRFAWLGSVCMEVFEMGCIEEKNLQ</sequence>